<evidence type="ECO:0000313" key="1">
    <source>
        <dbReference type="EMBL" id="MBU2951125.1"/>
    </source>
</evidence>
<dbReference type="EMBL" id="JAHKPD010000014">
    <property type="protein sequence ID" value="MBU2951125.1"/>
    <property type="molecule type" value="Genomic_DNA"/>
</dbReference>
<protein>
    <submittedName>
        <fullName evidence="1">GIY-YIG nuclease family protein</fullName>
    </submittedName>
</protein>
<evidence type="ECO:0000313" key="2">
    <source>
        <dbReference type="Proteomes" id="UP001647509"/>
    </source>
</evidence>
<name>A0ACC5UA15_9FLAO</name>
<dbReference type="Proteomes" id="UP001647509">
    <property type="component" value="Unassembled WGS sequence"/>
</dbReference>
<accession>A0ACC5UA15</accession>
<reference evidence="1" key="1">
    <citation type="submission" date="2021-05" db="EMBL/GenBank/DDBJ databases">
        <title>Draft genomes of bacteria isolated from model marine particles.</title>
        <authorList>
            <person name="Datta M.S."/>
            <person name="Schwartzman J.A."/>
            <person name="Enke T.N."/>
            <person name="Saavedra J."/>
            <person name="Cermak N."/>
            <person name="Cordero O.X."/>
        </authorList>
    </citation>
    <scope>NUCLEOTIDE SEQUENCE</scope>
    <source>
        <strain evidence="1">I2M19</strain>
    </source>
</reference>
<gene>
    <name evidence="1" type="ORF">KO493_10500</name>
</gene>
<keyword evidence="2" id="KW-1185">Reference proteome</keyword>
<proteinExistence type="predicted"/>
<sequence length="93" mass="11281">MKLKFYCYILTNKNRTTLYIGYTNNLVKRIEAHKKGTGALFTKKYNVTDLVYFEDFTNIDLARKREQQLKNWHKEWKWNLIKHSNPNLKTLII</sequence>
<comment type="caution">
    <text evidence="1">The sequence shown here is derived from an EMBL/GenBank/DDBJ whole genome shotgun (WGS) entry which is preliminary data.</text>
</comment>
<organism evidence="1 2">
    <name type="scientific">Pseudotamlana agarivorans</name>
    <dbReference type="NCBI Taxonomy" id="481183"/>
    <lineage>
        <taxon>Bacteria</taxon>
        <taxon>Pseudomonadati</taxon>
        <taxon>Bacteroidota</taxon>
        <taxon>Flavobacteriia</taxon>
        <taxon>Flavobacteriales</taxon>
        <taxon>Flavobacteriaceae</taxon>
        <taxon>Pseudotamlana</taxon>
    </lineage>
</organism>